<keyword evidence="2" id="KW-0689">Ribosomal protein</keyword>
<dbReference type="PANTHER" id="PTHR13170">
    <property type="entry name" value="O-GLCNACASE"/>
    <property type="match status" value="1"/>
</dbReference>
<dbReference type="Proteomes" id="UP000552045">
    <property type="component" value="Unassembled WGS sequence"/>
</dbReference>
<dbReference type="InterPro" id="IPR051822">
    <property type="entry name" value="Glycosyl_Hydrolase_84"/>
</dbReference>
<feature type="domain" description="N-acetyltransferase" evidence="1">
    <location>
        <begin position="2"/>
        <end position="200"/>
    </location>
</feature>
<accession>A0A7Y9EVP6</accession>
<evidence type="ECO:0000313" key="2">
    <source>
        <dbReference type="EMBL" id="NYD54676.1"/>
    </source>
</evidence>
<dbReference type="GO" id="GO:0016747">
    <property type="term" value="F:acyltransferase activity, transferring groups other than amino-acyl groups"/>
    <property type="evidence" value="ECO:0007669"/>
    <property type="project" value="InterPro"/>
</dbReference>
<evidence type="ECO:0000313" key="3">
    <source>
        <dbReference type="Proteomes" id="UP000552045"/>
    </source>
</evidence>
<sequence>MPLIRPYRAEDAPALAEICTRTALSGKDATGVLDDDALWGDLFALPYAERDPALCWVVESDDGRTIGYIVATDDTDAFETWFRDVWWPSRSRRYARLGRAEKTRQDELLAYADARGPAREPNAATHPAHLHIDLLPETQGMGLGRRLVETLLGELARRGVPALHLGMNPENTPAAAFYARLGFEPLPSAEGTTVLGLSTGADRRPPAVRG</sequence>
<dbReference type="InterPro" id="IPR016181">
    <property type="entry name" value="Acyl_CoA_acyltransferase"/>
</dbReference>
<dbReference type="RefSeq" id="WP_179433167.1">
    <property type="nucleotide sequence ID" value="NZ_BAABLC010000001.1"/>
</dbReference>
<keyword evidence="2" id="KW-0687">Ribonucleoprotein</keyword>
<protein>
    <submittedName>
        <fullName evidence="2">Ribosomal protein S18 acetylase RimI-like enzyme</fullName>
    </submittedName>
</protein>
<dbReference type="PROSITE" id="PS51186">
    <property type="entry name" value="GNAT"/>
    <property type="match status" value="1"/>
</dbReference>
<dbReference type="GO" id="GO:0005840">
    <property type="term" value="C:ribosome"/>
    <property type="evidence" value="ECO:0007669"/>
    <property type="project" value="UniProtKB-KW"/>
</dbReference>
<dbReference type="EMBL" id="JACCBH010000001">
    <property type="protein sequence ID" value="NYD54676.1"/>
    <property type="molecule type" value="Genomic_DNA"/>
</dbReference>
<dbReference type="Pfam" id="PF00583">
    <property type="entry name" value="Acetyltransf_1"/>
    <property type="match status" value="1"/>
</dbReference>
<comment type="caution">
    <text evidence="2">The sequence shown here is derived from an EMBL/GenBank/DDBJ whole genome shotgun (WGS) entry which is preliminary data.</text>
</comment>
<name>A0A7Y9EVP6_9MICO</name>
<dbReference type="Gene3D" id="3.40.630.30">
    <property type="match status" value="1"/>
</dbReference>
<dbReference type="CDD" id="cd04301">
    <property type="entry name" value="NAT_SF"/>
    <property type="match status" value="1"/>
</dbReference>
<organism evidence="2 3">
    <name type="scientific">Microbacterium pseudoresistens</name>
    <dbReference type="NCBI Taxonomy" id="640634"/>
    <lineage>
        <taxon>Bacteria</taxon>
        <taxon>Bacillati</taxon>
        <taxon>Actinomycetota</taxon>
        <taxon>Actinomycetes</taxon>
        <taxon>Micrococcales</taxon>
        <taxon>Microbacteriaceae</taxon>
        <taxon>Microbacterium</taxon>
    </lineage>
</organism>
<gene>
    <name evidence="2" type="ORF">BKA02_001731</name>
</gene>
<dbReference type="AlphaFoldDB" id="A0A7Y9EVP6"/>
<proteinExistence type="predicted"/>
<reference evidence="2 3" key="1">
    <citation type="submission" date="2020-07" db="EMBL/GenBank/DDBJ databases">
        <title>Sequencing the genomes of 1000 actinobacteria strains.</title>
        <authorList>
            <person name="Klenk H.-P."/>
        </authorList>
    </citation>
    <scope>NUCLEOTIDE SEQUENCE [LARGE SCALE GENOMIC DNA]</scope>
    <source>
        <strain evidence="2 3">DSM 22185</strain>
    </source>
</reference>
<keyword evidence="3" id="KW-1185">Reference proteome</keyword>
<dbReference type="InterPro" id="IPR000182">
    <property type="entry name" value="GNAT_dom"/>
</dbReference>
<evidence type="ECO:0000259" key="1">
    <source>
        <dbReference type="PROSITE" id="PS51186"/>
    </source>
</evidence>
<dbReference type="PANTHER" id="PTHR13170:SF16">
    <property type="entry name" value="PROTEIN O-GLCNACASE"/>
    <property type="match status" value="1"/>
</dbReference>
<dbReference type="SUPFAM" id="SSF55729">
    <property type="entry name" value="Acyl-CoA N-acyltransferases (Nat)"/>
    <property type="match status" value="1"/>
</dbReference>